<dbReference type="WBParaSite" id="TCLT_0000713501-mRNA-1">
    <property type="protein sequence ID" value="TCLT_0000713501-mRNA-1"/>
    <property type="gene ID" value="TCLT_0000713501"/>
</dbReference>
<gene>
    <name evidence="1" type="ORF">TCLT_LOCUS7124</name>
</gene>
<evidence type="ECO:0000313" key="3">
    <source>
        <dbReference type="WBParaSite" id="TCLT_0000713501-mRNA-1"/>
    </source>
</evidence>
<dbReference type="Pfam" id="PF24917">
    <property type="entry name" value="BLTP3A_B"/>
    <property type="match status" value="2"/>
</dbReference>
<keyword evidence="2" id="KW-1185">Reference proteome</keyword>
<dbReference type="PANTHER" id="PTHR22774">
    <property type="entry name" value="CHOREIN N-TERMINAL DOMAIN-CONTAINING PROTEIN"/>
    <property type="match status" value="1"/>
</dbReference>
<sequence>MTSIIKNQIIKHLSKFARNITPDQISVQILSGKGELKNIELNEMVLSEALELPVWLRIKRAVCNRIAVKVPWTRLKSQPVQLFIDEIQVEVELSSKEVIYCGSNLLSSLGDLSYGFANRVAEGMSLYVNSVEIHFDSGIFRGSLTLSRLAVESKSPNWQSTNDLRLTRIVDAANNRLLMFKMVTWQLLRIEASAQDDLSGSIINAPLRLITSSGKSRISVKKSTCDGSVIGGRIQVILDNILWIATLPQVRSAIAFYDHIINIIRMAPKKASVVQTQRLDLKISSGSKLSSSNPNSNIFRSFDFEQTSYHVYVGKIDLHLCDDNQSSDGYPKDWDIISGALQVTMFRLSVDFYPANGAVLDRSDWLRYDNANQCALWFHKVLQSHLRKLCNELDAQTQTQVVSKWPSLLSQNCVIRIYDVIVQCVTDLSTKKESLFNLFMLDRKSKSSMPNDHPLFHLELASFYHPLSENFPVPSSVTHLLLGPFFFLFDQRTIRWLLFVFNDIRCALKVSGAVPEIVKIPKTSLRIDLIMSKIIVPLIQPSVPDTRFARRIVINMNSLVATNSEAVFSSESNSFFKSISPNVIDYIDSTDLLVKKEKLKEFIFKLNQNSCGGDNQGERIWISTSPIWVETDFGEKTPSSPFVADVDFHICLNLSATKISVALQPMCNFRIAIDHFQFLQFMRLISCVSTFVDQTISDQKWFSPNENNGDNMTIDIVCFFEEIEINIILPNQQMPNPYVLAETVLQSPTISTDG</sequence>
<reference evidence="3" key="1">
    <citation type="submission" date="2017-02" db="UniProtKB">
        <authorList>
            <consortium name="WormBaseParasite"/>
        </authorList>
    </citation>
    <scope>IDENTIFICATION</scope>
</reference>
<dbReference type="STRING" id="103827.A0A0N5D2M0"/>
<dbReference type="OMA" id="DILWVAT"/>
<dbReference type="InterPro" id="IPR026728">
    <property type="entry name" value="BLTP3A/B"/>
</dbReference>
<dbReference type="EMBL" id="UYYF01004477">
    <property type="protein sequence ID" value="VDN04551.1"/>
    <property type="molecule type" value="Genomic_DNA"/>
</dbReference>
<dbReference type="OrthoDB" id="43807at2759"/>
<name>A0A0N5D2M0_THECL</name>
<protein>
    <submittedName>
        <fullName evidence="3">Chorein_N domain-containing protein</fullName>
    </submittedName>
</protein>
<dbReference type="Proteomes" id="UP000276776">
    <property type="component" value="Unassembled WGS sequence"/>
</dbReference>
<accession>A0A0N5D2M0</accession>
<proteinExistence type="predicted"/>
<dbReference type="AlphaFoldDB" id="A0A0N5D2M0"/>
<evidence type="ECO:0000313" key="1">
    <source>
        <dbReference type="EMBL" id="VDN04551.1"/>
    </source>
</evidence>
<evidence type="ECO:0000313" key="2">
    <source>
        <dbReference type="Proteomes" id="UP000276776"/>
    </source>
</evidence>
<reference evidence="1 2" key="2">
    <citation type="submission" date="2018-11" db="EMBL/GenBank/DDBJ databases">
        <authorList>
            <consortium name="Pathogen Informatics"/>
        </authorList>
    </citation>
    <scope>NUCLEOTIDE SEQUENCE [LARGE SCALE GENOMIC DNA]</scope>
</reference>
<organism evidence="3">
    <name type="scientific">Thelazia callipaeda</name>
    <name type="common">Oriental eyeworm</name>
    <name type="synonym">Parasitic nematode</name>
    <dbReference type="NCBI Taxonomy" id="103827"/>
    <lineage>
        <taxon>Eukaryota</taxon>
        <taxon>Metazoa</taxon>
        <taxon>Ecdysozoa</taxon>
        <taxon>Nematoda</taxon>
        <taxon>Chromadorea</taxon>
        <taxon>Rhabditida</taxon>
        <taxon>Spirurina</taxon>
        <taxon>Spiruromorpha</taxon>
        <taxon>Thelazioidea</taxon>
        <taxon>Thelaziidae</taxon>
        <taxon>Thelazia</taxon>
    </lineage>
</organism>
<dbReference type="PANTHER" id="PTHR22774:SF11">
    <property type="entry name" value="CHOREIN N-TERMINAL DOMAIN-CONTAINING PROTEIN"/>
    <property type="match status" value="1"/>
</dbReference>